<proteinExistence type="predicted"/>
<name>A0A0E9S2M5_ANGAN</name>
<organism evidence="2">
    <name type="scientific">Anguilla anguilla</name>
    <name type="common">European freshwater eel</name>
    <name type="synonym">Muraena anguilla</name>
    <dbReference type="NCBI Taxonomy" id="7936"/>
    <lineage>
        <taxon>Eukaryota</taxon>
        <taxon>Metazoa</taxon>
        <taxon>Chordata</taxon>
        <taxon>Craniata</taxon>
        <taxon>Vertebrata</taxon>
        <taxon>Euteleostomi</taxon>
        <taxon>Actinopterygii</taxon>
        <taxon>Neopterygii</taxon>
        <taxon>Teleostei</taxon>
        <taxon>Anguilliformes</taxon>
        <taxon>Anguillidae</taxon>
        <taxon>Anguilla</taxon>
    </lineage>
</organism>
<evidence type="ECO:0000256" key="1">
    <source>
        <dbReference type="SAM" id="SignalP"/>
    </source>
</evidence>
<accession>A0A0E9S2M5</accession>
<reference evidence="2" key="1">
    <citation type="submission" date="2014-11" db="EMBL/GenBank/DDBJ databases">
        <authorList>
            <person name="Amaro Gonzalez C."/>
        </authorList>
    </citation>
    <scope>NUCLEOTIDE SEQUENCE</scope>
</reference>
<reference evidence="2" key="2">
    <citation type="journal article" date="2015" name="Fish Shellfish Immunol.">
        <title>Early steps in the European eel (Anguilla anguilla)-Vibrio vulnificus interaction in the gills: Role of the RtxA13 toxin.</title>
        <authorList>
            <person name="Callol A."/>
            <person name="Pajuelo D."/>
            <person name="Ebbesson L."/>
            <person name="Teles M."/>
            <person name="MacKenzie S."/>
            <person name="Amaro C."/>
        </authorList>
    </citation>
    <scope>NUCLEOTIDE SEQUENCE</scope>
</reference>
<evidence type="ECO:0000313" key="2">
    <source>
        <dbReference type="EMBL" id="JAH34758.1"/>
    </source>
</evidence>
<dbReference type="EMBL" id="GBXM01098954">
    <property type="protein sequence ID" value="JAH09623.1"/>
    <property type="molecule type" value="Transcribed_RNA"/>
</dbReference>
<dbReference type="EMBL" id="GBXM01073819">
    <property type="protein sequence ID" value="JAH34758.1"/>
    <property type="molecule type" value="Transcribed_RNA"/>
</dbReference>
<sequence length="44" mass="5070">MCLKCLFWVMLPRSLCQAPRHICLFPVAGETKHLLSSMASEHFH</sequence>
<feature type="chain" id="PRO_5007401400" evidence="1">
    <location>
        <begin position="17"/>
        <end position="44"/>
    </location>
</feature>
<feature type="signal peptide" evidence="1">
    <location>
        <begin position="1"/>
        <end position="16"/>
    </location>
</feature>
<dbReference type="AlphaFoldDB" id="A0A0E9S2M5"/>
<protein>
    <submittedName>
        <fullName evidence="2">Uncharacterized protein</fullName>
    </submittedName>
</protein>
<keyword evidence="1" id="KW-0732">Signal</keyword>